<dbReference type="PANTHER" id="PTHR31558">
    <property type="entry name" value="CW14 PROTEIN"/>
    <property type="match status" value="1"/>
</dbReference>
<dbReference type="InParanoid" id="A0A1E7F6B2"/>
<feature type="region of interest" description="Disordered" evidence="1">
    <location>
        <begin position="15"/>
        <end position="34"/>
    </location>
</feature>
<feature type="domain" description="Protein ENHANCED DISEASE RESISTANCE 2 C-terminal" evidence="2">
    <location>
        <begin position="112"/>
        <end position="377"/>
    </location>
</feature>
<evidence type="ECO:0000259" key="2">
    <source>
        <dbReference type="Pfam" id="PF07059"/>
    </source>
</evidence>
<dbReference type="InterPro" id="IPR009769">
    <property type="entry name" value="EDR2_C"/>
</dbReference>
<dbReference type="OrthoDB" id="9970435at2759"/>
<accession>A0A1E7F6B2</accession>
<dbReference type="EMBL" id="KV784361">
    <property type="protein sequence ID" value="OEU13722.1"/>
    <property type="molecule type" value="Genomic_DNA"/>
</dbReference>
<dbReference type="Pfam" id="PF07059">
    <property type="entry name" value="EDR2_C"/>
    <property type="match status" value="1"/>
</dbReference>
<name>A0A1E7F6B2_9STRA</name>
<proteinExistence type="predicted"/>
<dbReference type="Proteomes" id="UP000095751">
    <property type="component" value="Unassembled WGS sequence"/>
</dbReference>
<protein>
    <recommendedName>
        <fullName evidence="2">Protein ENHANCED DISEASE RESISTANCE 2 C-terminal domain-containing protein</fullName>
    </recommendedName>
</protein>
<reference evidence="3 4" key="1">
    <citation type="submission" date="2016-09" db="EMBL/GenBank/DDBJ databases">
        <title>Extensive genetic diversity and differential bi-allelic expression allows diatom success in the polar Southern Ocean.</title>
        <authorList>
            <consortium name="DOE Joint Genome Institute"/>
            <person name="Mock T."/>
            <person name="Otillar R.P."/>
            <person name="Strauss J."/>
            <person name="Dupont C."/>
            <person name="Frickenhaus S."/>
            <person name="Maumus F."/>
            <person name="Mcmullan M."/>
            <person name="Sanges R."/>
            <person name="Schmutz J."/>
            <person name="Toseland A."/>
            <person name="Valas R."/>
            <person name="Veluchamy A."/>
            <person name="Ward B.J."/>
            <person name="Allen A."/>
            <person name="Barry K."/>
            <person name="Falciatore A."/>
            <person name="Ferrante M."/>
            <person name="Fortunato A.E."/>
            <person name="Gloeckner G."/>
            <person name="Gruber A."/>
            <person name="Hipkin R."/>
            <person name="Janech M."/>
            <person name="Kroth P."/>
            <person name="Leese F."/>
            <person name="Lindquist E."/>
            <person name="Lyon B.R."/>
            <person name="Martin J."/>
            <person name="Mayer C."/>
            <person name="Parker M."/>
            <person name="Quesneville H."/>
            <person name="Raymond J."/>
            <person name="Uhlig C."/>
            <person name="Valentin K.U."/>
            <person name="Worden A.Z."/>
            <person name="Armbrust E.V."/>
            <person name="Bowler C."/>
            <person name="Green B."/>
            <person name="Moulton V."/>
            <person name="Van Oosterhout C."/>
            <person name="Grigoriev I."/>
        </authorList>
    </citation>
    <scope>NUCLEOTIDE SEQUENCE [LARGE SCALE GENOMIC DNA]</scope>
    <source>
        <strain evidence="3 4">CCMP1102</strain>
    </source>
</reference>
<evidence type="ECO:0000313" key="4">
    <source>
        <dbReference type="Proteomes" id="UP000095751"/>
    </source>
</evidence>
<sequence length="403" mass="45808">MEVISNSNMSINNSINNSINSSSNHSSFKHCNHQTSFQRKRSSLYLESDKSCIDDDERRNDNNVNGKHVNQRSKNNTLNDGEFKPIAGSTSIQIENPTDPAIDEDGNVLAGWRNVDPSLIQVRGVGYNQSYRKINSPGDLYKCIKADVFESDKRYPDMASRVILPKVVFDDDDFTKKHKTWTAPDLFVVTTALPTSQPKFMGGETSDGAGYTVTMYFAMQQETRDILRRITADGYKREDDNCDSINNNQSKINAVRLFEEWCRRAPIDEDFMSKFKVISRAENLEEIGLPSWISKFNGKPFLVRRPGQTGFLFNHPEQSCMEFDVSLHPFPYLAKKGICYMKDSYFQKTVVTFAFCIEGREEDELPECILGAFQLCYPNPVHAIRGEDFFAGKCQTSNKTIAT</sequence>
<keyword evidence="4" id="KW-1185">Reference proteome</keyword>
<dbReference type="AlphaFoldDB" id="A0A1E7F6B2"/>
<gene>
    <name evidence="3" type="ORF">FRACYDRAFT_242068</name>
</gene>
<organism evidence="3 4">
    <name type="scientific">Fragilariopsis cylindrus CCMP1102</name>
    <dbReference type="NCBI Taxonomy" id="635003"/>
    <lineage>
        <taxon>Eukaryota</taxon>
        <taxon>Sar</taxon>
        <taxon>Stramenopiles</taxon>
        <taxon>Ochrophyta</taxon>
        <taxon>Bacillariophyta</taxon>
        <taxon>Bacillariophyceae</taxon>
        <taxon>Bacillariophycidae</taxon>
        <taxon>Bacillariales</taxon>
        <taxon>Bacillariaceae</taxon>
        <taxon>Fragilariopsis</taxon>
    </lineage>
</organism>
<dbReference type="KEGG" id="fcy:FRACYDRAFT_242068"/>
<evidence type="ECO:0000313" key="3">
    <source>
        <dbReference type="EMBL" id="OEU13722.1"/>
    </source>
</evidence>
<feature type="compositionally biased region" description="Low complexity" evidence="1">
    <location>
        <begin position="15"/>
        <end position="26"/>
    </location>
</feature>
<evidence type="ECO:0000256" key="1">
    <source>
        <dbReference type="SAM" id="MobiDB-lite"/>
    </source>
</evidence>
<dbReference type="PANTHER" id="PTHR31558:SF3">
    <property type="entry name" value="CW14 PROTEIN"/>
    <property type="match status" value="1"/>
</dbReference>
<feature type="region of interest" description="Disordered" evidence="1">
    <location>
        <begin position="53"/>
        <end position="85"/>
    </location>
</feature>